<keyword evidence="2 7" id="KW-0378">Hydrolase</keyword>
<name>A0A0F0LH67_9MICO</name>
<dbReference type="EMBL" id="JYIW01000014">
    <property type="protein sequence ID" value="KJL32483.1"/>
    <property type="molecule type" value="Genomic_DNA"/>
</dbReference>
<dbReference type="InterPro" id="IPR006680">
    <property type="entry name" value="Amidohydro-rel"/>
</dbReference>
<accession>A0A0F0LH67</accession>
<dbReference type="SUPFAM" id="SSF51338">
    <property type="entry name" value="Composite domain of metallo-dependent hydrolases"/>
    <property type="match status" value="1"/>
</dbReference>
<protein>
    <submittedName>
        <fullName evidence="7">Aminodeoxyfutalosine deaminase</fullName>
        <ecNumber evidence="7">3.5.4.-</ecNumber>
    </submittedName>
</protein>
<dbReference type="Gene3D" id="3.20.20.140">
    <property type="entry name" value="Metal-dependent hydrolases"/>
    <property type="match status" value="1"/>
</dbReference>
<evidence type="ECO:0000256" key="3">
    <source>
        <dbReference type="ARBA" id="ARBA00022833"/>
    </source>
</evidence>
<organism evidence="7 8">
    <name type="scientific">Microbacterium oxydans</name>
    <dbReference type="NCBI Taxonomy" id="82380"/>
    <lineage>
        <taxon>Bacteria</taxon>
        <taxon>Bacillati</taxon>
        <taxon>Actinomycetota</taxon>
        <taxon>Actinomycetes</taxon>
        <taxon>Micrococcales</taxon>
        <taxon>Microbacteriaceae</taxon>
        <taxon>Microbacterium</taxon>
    </lineage>
</organism>
<evidence type="ECO:0000256" key="1">
    <source>
        <dbReference type="ARBA" id="ARBA00022723"/>
    </source>
</evidence>
<dbReference type="SUPFAM" id="SSF51556">
    <property type="entry name" value="Metallo-dependent hydrolases"/>
    <property type="match status" value="1"/>
</dbReference>
<dbReference type="PANTHER" id="PTHR43794:SF11">
    <property type="entry name" value="AMIDOHYDROLASE-RELATED DOMAIN-CONTAINING PROTEIN"/>
    <property type="match status" value="1"/>
</dbReference>
<dbReference type="EC" id="3.5.4.-" evidence="7"/>
<dbReference type="InterPro" id="IPR050287">
    <property type="entry name" value="MTA/SAH_deaminase"/>
</dbReference>
<dbReference type="InterPro" id="IPR054418">
    <property type="entry name" value="MQNX/HUTI_composite_N"/>
</dbReference>
<feature type="region of interest" description="Disordered" evidence="4">
    <location>
        <begin position="426"/>
        <end position="455"/>
    </location>
</feature>
<reference evidence="7 8" key="1">
    <citation type="submission" date="2015-02" db="EMBL/GenBank/DDBJ databases">
        <title>Draft genome sequences of ten Microbacterium spp. with emphasis on heavy metal contaminated environments.</title>
        <authorList>
            <person name="Corretto E."/>
        </authorList>
    </citation>
    <scope>NUCLEOTIDE SEQUENCE [LARGE SCALE GENOMIC DNA]</scope>
    <source>
        <strain evidence="7 8">BEL4b</strain>
    </source>
</reference>
<dbReference type="AlphaFoldDB" id="A0A0F0LH67"/>
<dbReference type="PANTHER" id="PTHR43794">
    <property type="entry name" value="AMINOHYDROLASE SSNA-RELATED"/>
    <property type="match status" value="1"/>
</dbReference>
<dbReference type="OrthoDB" id="3189065at2"/>
<dbReference type="InterPro" id="IPR011059">
    <property type="entry name" value="Metal-dep_hydrolase_composite"/>
</dbReference>
<sequence length="455" mass="47117">MSSITLHRARTVLPVATPPIADGAVAVRDGRIVAVGTHDDLTAELGTAVGERHEWDGTLTPGLVNAHTHLQYTDMAAVGRGSYPSFETWALAFEQGYRVEHDWAASAAEGARQSIEGGTTAVAEIVTDPAAGSAVHDAGLHGIVFWEVFGFKRAGWEVDGRERVLAQLDALPSPPATGLSPHAIYSLDTDVFRSLQQLAEEQGVRLHIHAAESASEDEFARFGTGPLADRWRGLGHSDMQLLSAGGSGSGVVHYLDTVGVLTPHSHLAHGIYVDADDRALLRERGVSVALCPRSNAVIGLDAPPIAAYLREGNPIGVGTDSLSSSPSLHVLDDVAELHRLAQVQGYTGDDLHARLLHAATAGGARALGLGLGSGPAPSGFLAADARADLAVFDVASTSPRDALAELVESAPAAVATIVDGRTLWTAAPSTGSGNQGAGSGTQGADSGTRQNGTNR</sequence>
<evidence type="ECO:0000256" key="2">
    <source>
        <dbReference type="ARBA" id="ARBA00022801"/>
    </source>
</evidence>
<keyword evidence="1" id="KW-0479">Metal-binding</keyword>
<dbReference type="GO" id="GO:0046872">
    <property type="term" value="F:metal ion binding"/>
    <property type="evidence" value="ECO:0007669"/>
    <property type="project" value="UniProtKB-KW"/>
</dbReference>
<dbReference type="GO" id="GO:0016810">
    <property type="term" value="F:hydrolase activity, acting on carbon-nitrogen (but not peptide) bonds"/>
    <property type="evidence" value="ECO:0007669"/>
    <property type="project" value="InterPro"/>
</dbReference>
<feature type="domain" description="Aminodeoxyfutalosine deaminase/Imidazolonepropionase-like composite" evidence="6">
    <location>
        <begin position="23"/>
        <end position="43"/>
    </location>
</feature>
<dbReference type="Pfam" id="PF22039">
    <property type="entry name" value="HUTI_composite_bact"/>
    <property type="match status" value="1"/>
</dbReference>
<evidence type="ECO:0000259" key="6">
    <source>
        <dbReference type="Pfam" id="PF22039"/>
    </source>
</evidence>
<gene>
    <name evidence="7" type="ORF">RS83_00270</name>
</gene>
<comment type="caution">
    <text evidence="7">The sequence shown here is derived from an EMBL/GenBank/DDBJ whole genome shotgun (WGS) entry which is preliminary data.</text>
</comment>
<evidence type="ECO:0000256" key="4">
    <source>
        <dbReference type="SAM" id="MobiDB-lite"/>
    </source>
</evidence>
<dbReference type="PATRIC" id="fig|82380.11.peg.283"/>
<dbReference type="Pfam" id="PF01979">
    <property type="entry name" value="Amidohydro_1"/>
    <property type="match status" value="1"/>
</dbReference>
<dbReference type="RefSeq" id="WP_082071466.1">
    <property type="nucleotide sequence ID" value="NZ_JYIW01000014.1"/>
</dbReference>
<evidence type="ECO:0000313" key="7">
    <source>
        <dbReference type="EMBL" id="KJL32483.1"/>
    </source>
</evidence>
<proteinExistence type="predicted"/>
<evidence type="ECO:0000313" key="8">
    <source>
        <dbReference type="Proteomes" id="UP000033640"/>
    </source>
</evidence>
<keyword evidence="3" id="KW-0862">Zinc</keyword>
<feature type="compositionally biased region" description="Polar residues" evidence="4">
    <location>
        <begin position="442"/>
        <end position="455"/>
    </location>
</feature>
<evidence type="ECO:0000259" key="5">
    <source>
        <dbReference type="Pfam" id="PF01979"/>
    </source>
</evidence>
<dbReference type="InterPro" id="IPR032466">
    <property type="entry name" value="Metal_Hydrolase"/>
</dbReference>
<feature type="domain" description="Amidohydrolase-related" evidence="5">
    <location>
        <begin position="58"/>
        <end position="422"/>
    </location>
</feature>
<dbReference type="Proteomes" id="UP000033640">
    <property type="component" value="Unassembled WGS sequence"/>
</dbReference>